<dbReference type="EMBL" id="JAMKFB020000017">
    <property type="protein sequence ID" value="KAL0170189.1"/>
    <property type="molecule type" value="Genomic_DNA"/>
</dbReference>
<feature type="domain" description="Laminin N-terminal" evidence="3">
    <location>
        <begin position="1"/>
        <end position="73"/>
    </location>
</feature>
<dbReference type="InterPro" id="IPR008211">
    <property type="entry name" value="Laminin_N"/>
</dbReference>
<accession>A0ABD0P803</accession>
<name>A0ABD0P803_CIRMR</name>
<feature type="non-terminal residue" evidence="4">
    <location>
        <position position="1"/>
    </location>
</feature>
<comment type="caution">
    <text evidence="4">The sequence shown here is derived from an EMBL/GenBank/DDBJ whole genome shotgun (WGS) entry which is preliminary data.</text>
</comment>
<proteinExistence type="predicted"/>
<evidence type="ECO:0000256" key="1">
    <source>
        <dbReference type="ARBA" id="ARBA00023157"/>
    </source>
</evidence>
<gene>
    <name evidence="4" type="ORF">M9458_034785</name>
</gene>
<organism evidence="4 5">
    <name type="scientific">Cirrhinus mrigala</name>
    <name type="common">Mrigala</name>
    <dbReference type="NCBI Taxonomy" id="683832"/>
    <lineage>
        <taxon>Eukaryota</taxon>
        <taxon>Metazoa</taxon>
        <taxon>Chordata</taxon>
        <taxon>Craniata</taxon>
        <taxon>Vertebrata</taxon>
        <taxon>Euteleostomi</taxon>
        <taxon>Actinopterygii</taxon>
        <taxon>Neopterygii</taxon>
        <taxon>Teleostei</taxon>
        <taxon>Ostariophysi</taxon>
        <taxon>Cypriniformes</taxon>
        <taxon>Cyprinidae</taxon>
        <taxon>Labeoninae</taxon>
        <taxon>Labeonini</taxon>
        <taxon>Cirrhinus</taxon>
    </lineage>
</organism>
<evidence type="ECO:0000256" key="2">
    <source>
        <dbReference type="ARBA" id="ARBA00023292"/>
    </source>
</evidence>
<keyword evidence="5" id="KW-1185">Reference proteome</keyword>
<keyword evidence="1" id="KW-1015">Disulfide bond</keyword>
<protein>
    <recommendedName>
        <fullName evidence="3">Laminin N-terminal domain-containing protein</fullName>
    </recommendedName>
</protein>
<feature type="non-terminal residue" evidence="4">
    <location>
        <position position="73"/>
    </location>
</feature>
<dbReference type="PROSITE" id="PS51117">
    <property type="entry name" value="LAMININ_NTER"/>
    <property type="match status" value="1"/>
</dbReference>
<dbReference type="Gene3D" id="2.60.120.260">
    <property type="entry name" value="Galactose-binding domain-like"/>
    <property type="match status" value="1"/>
</dbReference>
<dbReference type="Pfam" id="PF00055">
    <property type="entry name" value="Laminin_N"/>
    <property type="match status" value="1"/>
</dbReference>
<evidence type="ECO:0000259" key="3">
    <source>
        <dbReference type="PROSITE" id="PS51117"/>
    </source>
</evidence>
<reference evidence="4 5" key="1">
    <citation type="submission" date="2024-05" db="EMBL/GenBank/DDBJ databases">
        <title>Genome sequencing and assembly of Indian major carp, Cirrhinus mrigala (Hamilton, 1822).</title>
        <authorList>
            <person name="Mohindra V."/>
            <person name="Chowdhury L.M."/>
            <person name="Lal K."/>
            <person name="Jena J.K."/>
        </authorList>
    </citation>
    <scope>NUCLEOTIDE SEQUENCE [LARGE SCALE GENOMIC DNA]</scope>
    <source>
        <strain evidence="4">CM1030</strain>
        <tissue evidence="4">Blood</tissue>
    </source>
</reference>
<keyword evidence="2" id="KW-0424">Laminin EGF-like domain</keyword>
<evidence type="ECO:0000313" key="4">
    <source>
        <dbReference type="EMBL" id="KAL0170189.1"/>
    </source>
</evidence>
<dbReference type="AlphaFoldDB" id="A0ABD0P803"/>
<evidence type="ECO:0000313" key="5">
    <source>
        <dbReference type="Proteomes" id="UP001529510"/>
    </source>
</evidence>
<sequence>NIPFSRGNITFSMLTPEPNLRPGYNDFYNSAALQEFVKATHVRIHLHGQYHTQNPVVPFRHRYYAVDEITISG</sequence>
<dbReference type="Proteomes" id="UP001529510">
    <property type="component" value="Unassembled WGS sequence"/>
</dbReference>